<accession>A0ACC2IHC1</accession>
<evidence type="ECO:0000313" key="2">
    <source>
        <dbReference type="Proteomes" id="UP001153331"/>
    </source>
</evidence>
<proteinExistence type="predicted"/>
<organism evidence="1 2">
    <name type="scientific">Boeremia exigua</name>
    <dbReference type="NCBI Taxonomy" id="749465"/>
    <lineage>
        <taxon>Eukaryota</taxon>
        <taxon>Fungi</taxon>
        <taxon>Dikarya</taxon>
        <taxon>Ascomycota</taxon>
        <taxon>Pezizomycotina</taxon>
        <taxon>Dothideomycetes</taxon>
        <taxon>Pleosporomycetidae</taxon>
        <taxon>Pleosporales</taxon>
        <taxon>Pleosporineae</taxon>
        <taxon>Didymellaceae</taxon>
        <taxon>Boeremia</taxon>
    </lineage>
</organism>
<dbReference type="Proteomes" id="UP001153331">
    <property type="component" value="Unassembled WGS sequence"/>
</dbReference>
<gene>
    <name evidence="1" type="ORF">OPT61_g3591</name>
</gene>
<name>A0ACC2IHC1_9PLEO</name>
<dbReference type="EMBL" id="JAPHNI010000187">
    <property type="protein sequence ID" value="KAJ8114548.1"/>
    <property type="molecule type" value="Genomic_DNA"/>
</dbReference>
<evidence type="ECO:0000313" key="1">
    <source>
        <dbReference type="EMBL" id="KAJ8114548.1"/>
    </source>
</evidence>
<comment type="caution">
    <text evidence="1">The sequence shown here is derived from an EMBL/GenBank/DDBJ whole genome shotgun (WGS) entry which is preliminary data.</text>
</comment>
<keyword evidence="2" id="KW-1185">Reference proteome</keyword>
<protein>
    <submittedName>
        <fullName evidence="1">Uncharacterized protein</fullName>
    </submittedName>
</protein>
<sequence length="587" mass="63298">MAASRQDIELYRPQAFSRADADSNAIQQETAEEIEQVSLPPTDRGKEAWLVLAGCSLIQIPVWGYSLAFGVFQEYYGSHPDKLKGDSSNVAVVGTTMTGIMYLISPFTFTILTRWPRLRRWFGPLGLVLTAVGFLMSSFATEVWQLIATQGIICALGCGLLFTPTTLYLDEWFVKRKGLAYGIMWAGKSAAGVGVPFAMETSLQHFGPSVTLQAWSVLTVLLSAPLLYFLKPRIPLSQSATVRRINLNFIQLPTFWMLQIGNILQSLGYFLPYTYLSTYAVQQLHVSTTMATALLVLINVTSIPGGIVIGGLGDHFHITTTILISTLGSAFAVFLFWGFSSQTALLAVFSITYGFFAGGFSSTWSGVLQELKSQSPALDTGFIFGLLAGGRGIGNVISGPLSVALVTSDGWMRDGKSWGYNGQYGGIIVFTGITALLGGWGALGRSSLGCPQSVAACQHVQYLNEILHETTQDGYIGAKSSSHRSIPTYSRPPQHIALRALERGTGSYAPTLLRTVLIRYPGPHAFSVVQHRPATVENADTGSVLADAASSTRKRRTDGRVGAACGVGQGAHAFNAFGTIDDGEEFY</sequence>
<reference evidence="1" key="1">
    <citation type="submission" date="2022-11" db="EMBL/GenBank/DDBJ databases">
        <title>Genome Sequence of Boeremia exigua.</title>
        <authorList>
            <person name="Buettner E."/>
        </authorList>
    </citation>
    <scope>NUCLEOTIDE SEQUENCE</scope>
    <source>
        <strain evidence="1">CU02</strain>
    </source>
</reference>